<evidence type="ECO:0000313" key="2">
    <source>
        <dbReference type="EMBL" id="KAL3521827.1"/>
    </source>
</evidence>
<keyword evidence="1" id="KW-0472">Membrane</keyword>
<keyword evidence="1" id="KW-1133">Transmembrane helix</keyword>
<dbReference type="EMBL" id="JBJUIK010000007">
    <property type="protein sequence ID" value="KAL3521827.1"/>
    <property type="molecule type" value="Genomic_DNA"/>
</dbReference>
<dbReference type="PANTHER" id="PTHR34947:SF4">
    <property type="entry name" value="TRANSMEMBRANE PROTEIN"/>
    <property type="match status" value="1"/>
</dbReference>
<keyword evidence="3" id="KW-1185">Reference proteome</keyword>
<dbReference type="PANTHER" id="PTHR34947">
    <property type="entry name" value="TRANSMEMBRANE PROTEIN"/>
    <property type="match status" value="1"/>
</dbReference>
<feature type="transmembrane region" description="Helical" evidence="1">
    <location>
        <begin position="31"/>
        <end position="56"/>
    </location>
</feature>
<organism evidence="2 3">
    <name type="scientific">Cinchona calisaya</name>
    <dbReference type="NCBI Taxonomy" id="153742"/>
    <lineage>
        <taxon>Eukaryota</taxon>
        <taxon>Viridiplantae</taxon>
        <taxon>Streptophyta</taxon>
        <taxon>Embryophyta</taxon>
        <taxon>Tracheophyta</taxon>
        <taxon>Spermatophyta</taxon>
        <taxon>Magnoliopsida</taxon>
        <taxon>eudicotyledons</taxon>
        <taxon>Gunneridae</taxon>
        <taxon>Pentapetalae</taxon>
        <taxon>asterids</taxon>
        <taxon>lamiids</taxon>
        <taxon>Gentianales</taxon>
        <taxon>Rubiaceae</taxon>
        <taxon>Cinchonoideae</taxon>
        <taxon>Cinchoneae</taxon>
        <taxon>Cinchona</taxon>
    </lineage>
</organism>
<protein>
    <submittedName>
        <fullName evidence="2">Uncharacterized protein</fullName>
    </submittedName>
</protein>
<name>A0ABD2ZTM8_9GENT</name>
<dbReference type="AlphaFoldDB" id="A0ABD2ZTM8"/>
<proteinExistence type="predicted"/>
<keyword evidence="1" id="KW-0812">Transmembrane</keyword>
<gene>
    <name evidence="2" type="ORF">ACH5RR_014661</name>
</gene>
<accession>A0ABD2ZTM8</accession>
<evidence type="ECO:0000313" key="3">
    <source>
        <dbReference type="Proteomes" id="UP001630127"/>
    </source>
</evidence>
<evidence type="ECO:0000256" key="1">
    <source>
        <dbReference type="SAM" id="Phobius"/>
    </source>
</evidence>
<comment type="caution">
    <text evidence="2">The sequence shown here is derived from an EMBL/GenBank/DDBJ whole genome shotgun (WGS) entry which is preliminary data.</text>
</comment>
<sequence>MDENALSNYKIEISSKSNNSKKYYLSMKKTLQFLVPISLVSFLVSYTWGFSFILSYNFHFSTLVFPFFAQALERKYMFLIFNGILAFLVKTLNFNSSSSSLSLSNFNDNEDSEKPFSESTPENVAVLAEGDDDDDDDQEGEVYYAAADYQKNELAEEDNQELLEGIEENEEEVINVPLNGEITEYVEMLDDEEEEEDGGLIGASAAEDGINEVNVNTEELNKKFEEFIRKMKEELRIQALQPQLVTV</sequence>
<dbReference type="Proteomes" id="UP001630127">
    <property type="component" value="Unassembled WGS sequence"/>
</dbReference>
<reference evidence="2 3" key="1">
    <citation type="submission" date="2024-11" db="EMBL/GenBank/DDBJ databases">
        <title>A near-complete genome assembly of Cinchona calisaya.</title>
        <authorList>
            <person name="Lian D.C."/>
            <person name="Zhao X.W."/>
            <person name="Wei L."/>
        </authorList>
    </citation>
    <scope>NUCLEOTIDE SEQUENCE [LARGE SCALE GENOMIC DNA]</scope>
    <source>
        <tissue evidence="2">Nenye</tissue>
    </source>
</reference>